<evidence type="ECO:0000259" key="6">
    <source>
        <dbReference type="Pfam" id="PF17851"/>
    </source>
</evidence>
<dbReference type="CDD" id="cd09001">
    <property type="entry name" value="GH43_FsAxh1-like"/>
    <property type="match status" value="1"/>
</dbReference>
<dbReference type="Gene3D" id="2.60.120.200">
    <property type="match status" value="1"/>
</dbReference>
<dbReference type="OrthoDB" id="2139957at2759"/>
<dbReference type="GO" id="GO:0005975">
    <property type="term" value="P:carbohydrate metabolic process"/>
    <property type="evidence" value="ECO:0007669"/>
    <property type="project" value="InterPro"/>
</dbReference>
<proteinExistence type="inferred from homology"/>
<keyword evidence="3 4" id="KW-0326">Glycosidase</keyword>
<reference evidence="7 8" key="1">
    <citation type="journal article" date="2019" name="Nat. Ecol. Evol.">
        <title>Megaphylogeny resolves global patterns of mushroom evolution.</title>
        <authorList>
            <person name="Varga T."/>
            <person name="Krizsan K."/>
            <person name="Foldi C."/>
            <person name="Dima B."/>
            <person name="Sanchez-Garcia M."/>
            <person name="Sanchez-Ramirez S."/>
            <person name="Szollosi G.J."/>
            <person name="Szarkandi J.G."/>
            <person name="Papp V."/>
            <person name="Albert L."/>
            <person name="Andreopoulos W."/>
            <person name="Angelini C."/>
            <person name="Antonin V."/>
            <person name="Barry K.W."/>
            <person name="Bougher N.L."/>
            <person name="Buchanan P."/>
            <person name="Buyck B."/>
            <person name="Bense V."/>
            <person name="Catcheside P."/>
            <person name="Chovatia M."/>
            <person name="Cooper J."/>
            <person name="Damon W."/>
            <person name="Desjardin D."/>
            <person name="Finy P."/>
            <person name="Geml J."/>
            <person name="Haridas S."/>
            <person name="Hughes K."/>
            <person name="Justo A."/>
            <person name="Karasinski D."/>
            <person name="Kautmanova I."/>
            <person name="Kiss B."/>
            <person name="Kocsube S."/>
            <person name="Kotiranta H."/>
            <person name="LaButti K.M."/>
            <person name="Lechner B.E."/>
            <person name="Liimatainen K."/>
            <person name="Lipzen A."/>
            <person name="Lukacs Z."/>
            <person name="Mihaltcheva S."/>
            <person name="Morgado L.N."/>
            <person name="Niskanen T."/>
            <person name="Noordeloos M.E."/>
            <person name="Ohm R.A."/>
            <person name="Ortiz-Santana B."/>
            <person name="Ovrebo C."/>
            <person name="Racz N."/>
            <person name="Riley R."/>
            <person name="Savchenko A."/>
            <person name="Shiryaev A."/>
            <person name="Soop K."/>
            <person name="Spirin V."/>
            <person name="Szebenyi C."/>
            <person name="Tomsovsky M."/>
            <person name="Tulloss R.E."/>
            <person name="Uehling J."/>
            <person name="Grigoriev I.V."/>
            <person name="Vagvolgyi C."/>
            <person name="Papp T."/>
            <person name="Martin F.M."/>
            <person name="Miettinen O."/>
            <person name="Hibbett D.S."/>
            <person name="Nagy L.G."/>
        </authorList>
    </citation>
    <scope>NUCLEOTIDE SEQUENCE [LARGE SCALE GENOMIC DNA]</scope>
    <source>
        <strain evidence="7 8">CBS 309.79</strain>
    </source>
</reference>
<protein>
    <submittedName>
        <fullName evidence="7">Glycosyl hydrolase</fullName>
    </submittedName>
</protein>
<dbReference type="InterPro" id="IPR023296">
    <property type="entry name" value="Glyco_hydro_beta-prop_sf"/>
</dbReference>
<evidence type="ECO:0000256" key="2">
    <source>
        <dbReference type="ARBA" id="ARBA00022801"/>
    </source>
</evidence>
<dbReference type="GO" id="GO:0004553">
    <property type="term" value="F:hydrolase activity, hydrolyzing O-glycosyl compounds"/>
    <property type="evidence" value="ECO:0007669"/>
    <property type="project" value="InterPro"/>
</dbReference>
<evidence type="ECO:0000313" key="7">
    <source>
        <dbReference type="EMBL" id="TFL01345.1"/>
    </source>
</evidence>
<evidence type="ECO:0000256" key="3">
    <source>
        <dbReference type="ARBA" id="ARBA00023295"/>
    </source>
</evidence>
<comment type="similarity">
    <text evidence="1 4">Belongs to the glycosyl hydrolase 43 family.</text>
</comment>
<dbReference type="PANTHER" id="PTHR42812:SF15">
    <property type="entry name" value="HYDROLASE, PUTATIVE (AFU_ORTHOLOGUE AFUA_2G00930)-RELATED"/>
    <property type="match status" value="1"/>
</dbReference>
<dbReference type="AlphaFoldDB" id="A0A5C3QGZ3"/>
<dbReference type="Pfam" id="PF04616">
    <property type="entry name" value="Glyco_hydro_43"/>
    <property type="match status" value="1"/>
</dbReference>
<keyword evidence="2 4" id="KW-0378">Hydrolase</keyword>
<dbReference type="PANTHER" id="PTHR42812">
    <property type="entry name" value="BETA-XYLOSIDASE"/>
    <property type="match status" value="1"/>
</dbReference>
<organism evidence="7 8">
    <name type="scientific">Pterulicium gracile</name>
    <dbReference type="NCBI Taxonomy" id="1884261"/>
    <lineage>
        <taxon>Eukaryota</taxon>
        <taxon>Fungi</taxon>
        <taxon>Dikarya</taxon>
        <taxon>Basidiomycota</taxon>
        <taxon>Agaricomycotina</taxon>
        <taxon>Agaricomycetes</taxon>
        <taxon>Agaricomycetidae</taxon>
        <taxon>Agaricales</taxon>
        <taxon>Pleurotineae</taxon>
        <taxon>Pterulaceae</taxon>
        <taxon>Pterulicium</taxon>
    </lineage>
</organism>
<name>A0A5C3QGZ3_9AGAR</name>
<dbReference type="SUPFAM" id="SSF75005">
    <property type="entry name" value="Arabinanase/levansucrase/invertase"/>
    <property type="match status" value="1"/>
</dbReference>
<feature type="domain" description="Beta-xylosidase C-terminal Concanavalin A-like" evidence="6">
    <location>
        <begin position="324"/>
        <end position="522"/>
    </location>
</feature>
<evidence type="ECO:0000256" key="5">
    <source>
        <dbReference type="SAM" id="SignalP"/>
    </source>
</evidence>
<gene>
    <name evidence="7" type="ORF">BDV98DRAFT_78256</name>
</gene>
<accession>A0A5C3QGZ3</accession>
<dbReference type="SUPFAM" id="SSF49899">
    <property type="entry name" value="Concanavalin A-like lectins/glucanases"/>
    <property type="match status" value="1"/>
</dbReference>
<feature type="chain" id="PRO_5022894388" evidence="5">
    <location>
        <begin position="26"/>
        <end position="527"/>
    </location>
</feature>
<dbReference type="InterPro" id="IPR051795">
    <property type="entry name" value="Glycosyl_Hydrlase_43"/>
</dbReference>
<dbReference type="InterPro" id="IPR013320">
    <property type="entry name" value="ConA-like_dom_sf"/>
</dbReference>
<dbReference type="InterPro" id="IPR006710">
    <property type="entry name" value="Glyco_hydro_43"/>
</dbReference>
<sequence length="527" mass="57965">MGSLTTRLLTLLTSLLLLTPSLVLGLTNPVLWHDLADLDIFRVNTTYYYSASTMHHSPGAPILRSNDLANWEYIGHSLPRLQFDNRPEFDLTNGQRAYVKGVWASWMRFVPQKNTWFWGGCISGVGRTVIMKAPAATGPWTKHTELSKCYYDSGLFVDDNGTMYISYSNGGPTWVAQMNADLTAEVRSQLVFTAPTPPGYLEGTRMYKRNGTYYILLTKPPDGTWMIKSSSPWGPYTLKVLVQGVPNPVPGANAPHQGALIDLPDGRWAYAGFLDAYPGGRIPVIAPVTWGSDGFPAVTLVNGALGATYPDFLPSSPVPSLNARDTFPGPSLGPQWEWNHNPDTSRFALSSSSGLRLTTASQTFDIYQARNTLTRRIPGPISTATIQLNYGEMRDGDRAGLALWRDRSAWIGVIRNNGTISVAYTDTVDLTLSSWTTANSGVIRTTAPISGGTIYLRISADVQPSGNKQATFKWSTNQSQWNQIGTYTMSTVWNFFLGYRFAIFNYGTVGTGGAVTVPWFQIDMGRL</sequence>
<evidence type="ECO:0000256" key="1">
    <source>
        <dbReference type="ARBA" id="ARBA00009865"/>
    </source>
</evidence>
<dbReference type="STRING" id="1884261.A0A5C3QGZ3"/>
<dbReference type="EMBL" id="ML178825">
    <property type="protein sequence ID" value="TFL01345.1"/>
    <property type="molecule type" value="Genomic_DNA"/>
</dbReference>
<keyword evidence="5" id="KW-0732">Signal</keyword>
<keyword evidence="8" id="KW-1185">Reference proteome</keyword>
<dbReference type="Pfam" id="PF17851">
    <property type="entry name" value="GH43_C2"/>
    <property type="match status" value="1"/>
</dbReference>
<evidence type="ECO:0000256" key="4">
    <source>
        <dbReference type="RuleBase" id="RU361187"/>
    </source>
</evidence>
<evidence type="ECO:0000313" key="8">
    <source>
        <dbReference type="Proteomes" id="UP000305067"/>
    </source>
</evidence>
<feature type="signal peptide" evidence="5">
    <location>
        <begin position="1"/>
        <end position="25"/>
    </location>
</feature>
<dbReference type="Gene3D" id="2.115.10.20">
    <property type="entry name" value="Glycosyl hydrolase domain, family 43"/>
    <property type="match status" value="1"/>
</dbReference>
<dbReference type="InterPro" id="IPR041542">
    <property type="entry name" value="GH43_C2"/>
</dbReference>
<dbReference type="Proteomes" id="UP000305067">
    <property type="component" value="Unassembled WGS sequence"/>
</dbReference>